<feature type="compositionally biased region" description="Basic and acidic residues" evidence="1">
    <location>
        <begin position="158"/>
        <end position="186"/>
    </location>
</feature>
<evidence type="ECO:0000256" key="2">
    <source>
        <dbReference type="SAM" id="Phobius"/>
    </source>
</evidence>
<dbReference type="EMBL" id="MTKT01005548">
    <property type="protein sequence ID" value="OWM66623.1"/>
    <property type="molecule type" value="Genomic_DNA"/>
</dbReference>
<organism evidence="3 4">
    <name type="scientific">Punica granatum</name>
    <name type="common">Pomegranate</name>
    <dbReference type="NCBI Taxonomy" id="22663"/>
    <lineage>
        <taxon>Eukaryota</taxon>
        <taxon>Viridiplantae</taxon>
        <taxon>Streptophyta</taxon>
        <taxon>Embryophyta</taxon>
        <taxon>Tracheophyta</taxon>
        <taxon>Spermatophyta</taxon>
        <taxon>Magnoliopsida</taxon>
        <taxon>eudicotyledons</taxon>
        <taxon>Gunneridae</taxon>
        <taxon>Pentapetalae</taxon>
        <taxon>rosids</taxon>
        <taxon>malvids</taxon>
        <taxon>Myrtales</taxon>
        <taxon>Lythraceae</taxon>
        <taxon>Punica</taxon>
    </lineage>
</organism>
<sequence length="220" mass="24522">MVTLTRTSTREALMYVTWIRGHAGANFNQGCSNIRRLKMPIVGEWCPRWSRCERRTGMPQFSSLMWPVAGTLSNRRPRSSPVAPVVGIFWRSALLKSMDVCDLGDFLLLASLGWAMLCLSELLFAILCGGRCQHPILAHRLPTGGLPTKARDTIHHPAIKGERGVTEPRAIGEEHGPPRKAEESHQKNRRTRNPENDGVGTVALFITESPKHRKVPNMGL</sequence>
<comment type="caution">
    <text evidence="3">The sequence shown here is derived from an EMBL/GenBank/DDBJ whole genome shotgun (WGS) entry which is preliminary data.</text>
</comment>
<accession>A0A218W252</accession>
<feature type="region of interest" description="Disordered" evidence="1">
    <location>
        <begin position="158"/>
        <end position="220"/>
    </location>
</feature>
<feature type="compositionally biased region" description="Basic residues" evidence="1">
    <location>
        <begin position="211"/>
        <end position="220"/>
    </location>
</feature>
<dbReference type="AlphaFoldDB" id="A0A218W252"/>
<gene>
    <name evidence="3" type="ORF">CDL15_Pgr005060</name>
</gene>
<protein>
    <submittedName>
        <fullName evidence="3">Uncharacterized protein</fullName>
    </submittedName>
</protein>
<keyword evidence="2" id="KW-1133">Transmembrane helix</keyword>
<dbReference type="Proteomes" id="UP000197138">
    <property type="component" value="Unassembled WGS sequence"/>
</dbReference>
<evidence type="ECO:0000256" key="1">
    <source>
        <dbReference type="SAM" id="MobiDB-lite"/>
    </source>
</evidence>
<name>A0A218W252_PUNGR</name>
<feature type="transmembrane region" description="Helical" evidence="2">
    <location>
        <begin position="106"/>
        <end position="127"/>
    </location>
</feature>
<keyword evidence="2" id="KW-0472">Membrane</keyword>
<keyword evidence="2" id="KW-0812">Transmembrane</keyword>
<reference evidence="4" key="1">
    <citation type="journal article" date="2017" name="Plant J.">
        <title>The pomegranate (Punica granatum L.) genome and the genomics of punicalagin biosynthesis.</title>
        <authorList>
            <person name="Qin G."/>
            <person name="Xu C."/>
            <person name="Ming R."/>
            <person name="Tang H."/>
            <person name="Guyot R."/>
            <person name="Kramer E.M."/>
            <person name="Hu Y."/>
            <person name="Yi X."/>
            <person name="Qi Y."/>
            <person name="Xu X."/>
            <person name="Gao Z."/>
            <person name="Pan H."/>
            <person name="Jian J."/>
            <person name="Tian Y."/>
            <person name="Yue Z."/>
            <person name="Xu Y."/>
        </authorList>
    </citation>
    <scope>NUCLEOTIDE SEQUENCE [LARGE SCALE GENOMIC DNA]</scope>
    <source>
        <strain evidence="4">cv. Dabenzi</strain>
    </source>
</reference>
<proteinExistence type="predicted"/>
<evidence type="ECO:0000313" key="3">
    <source>
        <dbReference type="EMBL" id="OWM66623.1"/>
    </source>
</evidence>
<evidence type="ECO:0000313" key="4">
    <source>
        <dbReference type="Proteomes" id="UP000197138"/>
    </source>
</evidence>